<evidence type="ECO:0000313" key="6">
    <source>
        <dbReference type="EMBL" id="PKQ27844.1"/>
    </source>
</evidence>
<feature type="transmembrane region" description="Helical" evidence="5">
    <location>
        <begin position="306"/>
        <end position="330"/>
    </location>
</feature>
<feature type="transmembrane region" description="Helical" evidence="5">
    <location>
        <begin position="229"/>
        <end position="251"/>
    </location>
</feature>
<keyword evidence="2 5" id="KW-0812">Transmembrane</keyword>
<feature type="transmembrane region" description="Helical" evidence="5">
    <location>
        <begin position="39"/>
        <end position="62"/>
    </location>
</feature>
<feature type="transmembrane region" description="Helical" evidence="5">
    <location>
        <begin position="82"/>
        <end position="105"/>
    </location>
</feature>
<dbReference type="PANTHER" id="PTHR39344">
    <property type="entry name" value="UPF0182 PROTEIN SLL1060"/>
    <property type="match status" value="1"/>
</dbReference>
<dbReference type="InterPro" id="IPR005372">
    <property type="entry name" value="UPF0182"/>
</dbReference>
<dbReference type="Pfam" id="PF03699">
    <property type="entry name" value="UPF0182"/>
    <property type="match status" value="1"/>
</dbReference>
<keyword evidence="4 5" id="KW-0472">Membrane</keyword>
<feature type="transmembrane region" description="Helical" evidence="5">
    <location>
        <begin position="278"/>
        <end position="299"/>
    </location>
</feature>
<evidence type="ECO:0000256" key="3">
    <source>
        <dbReference type="ARBA" id="ARBA00022989"/>
    </source>
</evidence>
<feature type="transmembrane region" description="Helical" evidence="5">
    <location>
        <begin position="199"/>
        <end position="217"/>
    </location>
</feature>
<dbReference type="AlphaFoldDB" id="A0A2N3G5I8"/>
<comment type="subcellular location">
    <subcellularLocation>
        <location evidence="5">Cell membrane</location>
        <topology evidence="5">Multi-pass membrane protein</topology>
    </subcellularLocation>
</comment>
<keyword evidence="3 5" id="KW-1133">Transmembrane helix</keyword>
<keyword evidence="1 5" id="KW-1003">Cell membrane</keyword>
<protein>
    <recommendedName>
        <fullName evidence="5">UPF0182 protein CVT63_05805</fullName>
    </recommendedName>
</protein>
<proteinExistence type="inferred from homology"/>
<dbReference type="GO" id="GO:0005886">
    <property type="term" value="C:plasma membrane"/>
    <property type="evidence" value="ECO:0007669"/>
    <property type="project" value="UniProtKB-SubCell"/>
</dbReference>
<name>A0A2N3G5I8_9ACTN</name>
<gene>
    <name evidence="6" type="ORF">CVT63_05805</name>
</gene>
<evidence type="ECO:0000256" key="1">
    <source>
        <dbReference type="ARBA" id="ARBA00022475"/>
    </source>
</evidence>
<evidence type="ECO:0000256" key="5">
    <source>
        <dbReference type="HAMAP-Rule" id="MF_01600"/>
    </source>
</evidence>
<evidence type="ECO:0000256" key="4">
    <source>
        <dbReference type="ARBA" id="ARBA00023136"/>
    </source>
</evidence>
<evidence type="ECO:0000256" key="2">
    <source>
        <dbReference type="ARBA" id="ARBA00022692"/>
    </source>
</evidence>
<feature type="transmembrane region" description="Helical" evidence="5">
    <location>
        <begin position="136"/>
        <end position="157"/>
    </location>
</feature>
<organism evidence="6 7">
    <name type="scientific">Candidatus Anoxymicrobium japonicum</name>
    <dbReference type="NCBI Taxonomy" id="2013648"/>
    <lineage>
        <taxon>Bacteria</taxon>
        <taxon>Bacillati</taxon>
        <taxon>Actinomycetota</taxon>
        <taxon>Candidatus Geothermincolia</taxon>
        <taxon>Candidatus Geothermincolales</taxon>
        <taxon>Candidatus Anoxymicrobiaceae</taxon>
        <taxon>Candidatus Anoxymicrobium</taxon>
    </lineage>
</organism>
<sequence length="936" mass="105604">MSVGPQNIEDFSKRLQELRDSGAAGLREQLKGKFTRGRITLLALVFLLLFIVLVIEPLSKFYTDALWYNHVGFQNLFYKTLVAKILSVVAFSLAFFVLLYGNIFLARKISPEQKFELAGSPLEEIIEKAKGAWKKLVSVGLVIFSGVAALIAGSGWGGKWDIILKWLNPSAFNKTDPVFGKDIGYYVFSYPFHRALADWLIGAFMFVLVVTAIIYVFEGGIRLKGGWDMFSSHVLAHLSVLMAAVFVVKAYSYRLNMYELLFSKGGVVYGVGYADARALIPALWVMLALALGAAVVLLVNVRARSWLLPVIVVGSLIVVALLGGTIYPAIVQSWRVKPAESSREKPYLKRHIDATRDAYKINNVQTKDYPAEYNLNDTVIQKNRATIQNIRLWDPRPILNTFGQMQSIRQYYKFNDVDVDRYTVNNDYRQTMISAREMVQEQLPESARTWVNDTLVYTHGYGAVMSPSNDVTSEGNPDFIIKDIPPAGPTNIQIKTPQIYFGELSNDYVVTNTTEREFDRPQGDKEVRAVYKGTGGIKVKSFWRKLLYSIRFRDVNLILSGQVRGKSQIMYYRSISNRISKCAPFLKVDGDPYLVVTDAGKLVWVVDCYTTTDKYPYSEPTAGMGNYVRNSVKAVIDAYEGDVSLYVIDSSDPVVETYQKIFPQIFKPFDAMPPDIKKHLRYPEDLFLAQANVLQTFHMVSPNQFYNREDQWDFPQEQYNNQRQMMQPYYIILKLPGESSEEMVLLIPFAPHNKQNMISWLGARMDNGHYGELVNFIFPSGKLIYGPEQVEGRIEQDPEISKQLSLWRQAGSEVIRGNLLVIPIEGSLLYVEPLYLQATQIKIPQVKRVIVVYNQNVIMEDSLDKAVLRAFGAAPPPSTTSKTPVTPSPAMQSLATQALDLYNKAVDAQKSGDWAGYGNILNQLSGVLKQLAQQAK</sequence>
<dbReference type="HAMAP" id="MF_01600">
    <property type="entry name" value="UPF0182"/>
    <property type="match status" value="1"/>
</dbReference>
<accession>A0A2N3G5I8</accession>
<reference evidence="6 7" key="1">
    <citation type="journal article" date="2017" name="ISME J.">
        <title>Potential for microbial H2 and metal transformations associated with novel bacteria and archaea in deep terrestrial subsurface sediments.</title>
        <authorList>
            <person name="Hernsdorf A.W."/>
            <person name="Amano Y."/>
            <person name="Miyakawa K."/>
            <person name="Ise K."/>
            <person name="Suzuki Y."/>
            <person name="Anantharaman K."/>
            <person name="Probst A."/>
            <person name="Burstein D."/>
            <person name="Thomas B.C."/>
            <person name="Banfield J.F."/>
        </authorList>
    </citation>
    <scope>NUCLEOTIDE SEQUENCE [LARGE SCALE GENOMIC DNA]</scope>
    <source>
        <strain evidence="6">HGW-Actinobacteria-3</strain>
    </source>
</reference>
<comment type="similarity">
    <text evidence="5">Belongs to the UPF0182 family.</text>
</comment>
<dbReference type="Proteomes" id="UP000233654">
    <property type="component" value="Unassembled WGS sequence"/>
</dbReference>
<dbReference type="PANTHER" id="PTHR39344:SF1">
    <property type="entry name" value="UPF0182 PROTEIN SLL1060"/>
    <property type="match status" value="1"/>
</dbReference>
<comment type="caution">
    <text evidence="6">The sequence shown here is derived from an EMBL/GenBank/DDBJ whole genome shotgun (WGS) entry which is preliminary data.</text>
</comment>
<dbReference type="EMBL" id="PHEX01000049">
    <property type="protein sequence ID" value="PKQ27844.1"/>
    <property type="molecule type" value="Genomic_DNA"/>
</dbReference>
<dbReference type="GO" id="GO:0005576">
    <property type="term" value="C:extracellular region"/>
    <property type="evidence" value="ECO:0007669"/>
    <property type="project" value="TreeGrafter"/>
</dbReference>
<evidence type="ECO:0000313" key="7">
    <source>
        <dbReference type="Proteomes" id="UP000233654"/>
    </source>
</evidence>